<reference evidence="3" key="1">
    <citation type="journal article" date="2019" name="Int. J. Syst. Evol. Microbiol.">
        <title>The Global Catalogue of Microorganisms (GCM) 10K type strain sequencing project: providing services to taxonomists for standard genome sequencing and annotation.</title>
        <authorList>
            <consortium name="The Broad Institute Genomics Platform"/>
            <consortium name="The Broad Institute Genome Sequencing Center for Infectious Disease"/>
            <person name="Wu L."/>
            <person name="Ma J."/>
        </authorList>
    </citation>
    <scope>NUCLEOTIDE SEQUENCE [LARGE SCALE GENOMIC DNA]</scope>
    <source>
        <strain evidence="3">JCM 17441</strain>
    </source>
</reference>
<gene>
    <name evidence="2" type="ORF">GCM10022255_113630</name>
</gene>
<accession>A0ABP8DVC4</accession>
<comment type="caution">
    <text evidence="2">The sequence shown here is derived from an EMBL/GenBank/DDBJ whole genome shotgun (WGS) entry which is preliminary data.</text>
</comment>
<evidence type="ECO:0000313" key="3">
    <source>
        <dbReference type="Proteomes" id="UP001500620"/>
    </source>
</evidence>
<proteinExistence type="predicted"/>
<evidence type="ECO:0000313" key="2">
    <source>
        <dbReference type="EMBL" id="GAA4264000.1"/>
    </source>
</evidence>
<protein>
    <submittedName>
        <fullName evidence="2">Uncharacterized protein</fullName>
    </submittedName>
</protein>
<dbReference type="EMBL" id="BAABAT010000089">
    <property type="protein sequence ID" value="GAA4264000.1"/>
    <property type="molecule type" value="Genomic_DNA"/>
</dbReference>
<feature type="compositionally biased region" description="Basic residues" evidence="1">
    <location>
        <begin position="621"/>
        <end position="630"/>
    </location>
</feature>
<evidence type="ECO:0000256" key="1">
    <source>
        <dbReference type="SAM" id="MobiDB-lite"/>
    </source>
</evidence>
<name>A0ABP8DVC4_9ACTN</name>
<organism evidence="2 3">
    <name type="scientific">Dactylosporangium darangshiense</name>
    <dbReference type="NCBI Taxonomy" id="579108"/>
    <lineage>
        <taxon>Bacteria</taxon>
        <taxon>Bacillati</taxon>
        <taxon>Actinomycetota</taxon>
        <taxon>Actinomycetes</taxon>
        <taxon>Micromonosporales</taxon>
        <taxon>Micromonosporaceae</taxon>
        <taxon>Dactylosporangium</taxon>
    </lineage>
</organism>
<dbReference type="Proteomes" id="UP001500620">
    <property type="component" value="Unassembled WGS sequence"/>
</dbReference>
<keyword evidence="3" id="KW-1185">Reference proteome</keyword>
<dbReference type="RefSeq" id="WP_380138262.1">
    <property type="nucleotide sequence ID" value="NZ_JBHTFY010000001.1"/>
</dbReference>
<feature type="region of interest" description="Disordered" evidence="1">
    <location>
        <begin position="621"/>
        <end position="652"/>
    </location>
</feature>
<sequence>MEPVLPKPTLMRQLPNGVWFLPPPATAGFDPVQVREAAGQLVVPDGVMVIAGTLPPAGVDGLVLRATELRLATVDPPGWTSVMDLLESVHDVPDRPRTLALFLYGAESASARMYAISLSVHIRQMLINGESGPRGGVVSLGGEYGLLGWLIGRRPVQWWAVKGKGVASPPLDSLEAAVHQAARDEWPAFDLARELRARVGGSVTPFGVGNAELAGLAAMEFFMDDGYLRTPAYTREAPRVVPGAPIGGGAEGSRVRVPVQHGPDAARQFYEARRWLRLGIVREAPTEDVPSVEVHLPPGVRGGVLRLPASDAGAALDVLVLTPLTDPSGRPDLDLWLNLYRNDRISGVLMDAAVVAQLHNAVPLDAGHRILVEERLNRVPVGRHKPGSVIQSADGRWLTAQEYATALPETGPDARIVVLWHRDRGRGNKFIAELAKHAIVVTPVHTTERGRLHTRWESIFDEAGSMRTFRADNLNEILIYLTGGHRAGTWEGTDLAAVTTTAELQSGRVQPPAGIAAAVRRVFETASMPASDAERWLSVPIPRGAETESGICSWLESQDVVVVEGEHEGYVRISVPGRYVRDVVVRRSADDSSIYQLLDVVALTGSGRARPRARHIGSHHWRLTPGRRGRSSVAPPPAYTDGDLAEDTTHGE</sequence>